<proteinExistence type="predicted"/>
<keyword evidence="2" id="KW-1185">Reference proteome</keyword>
<name>A0AAP0LA79_9MAGN</name>
<dbReference type="Proteomes" id="UP001419268">
    <property type="component" value="Unassembled WGS sequence"/>
</dbReference>
<dbReference type="EMBL" id="JBBNAG010000001">
    <property type="protein sequence ID" value="KAK9166652.1"/>
    <property type="molecule type" value="Genomic_DNA"/>
</dbReference>
<sequence>MKKINYRGPPQWWCRGTQRTPSGHIRDGVEAPRAQKYTMKLWRSGGPVS</sequence>
<accession>A0AAP0LA79</accession>
<organism evidence="1 2">
    <name type="scientific">Stephania cephalantha</name>
    <dbReference type="NCBI Taxonomy" id="152367"/>
    <lineage>
        <taxon>Eukaryota</taxon>
        <taxon>Viridiplantae</taxon>
        <taxon>Streptophyta</taxon>
        <taxon>Embryophyta</taxon>
        <taxon>Tracheophyta</taxon>
        <taxon>Spermatophyta</taxon>
        <taxon>Magnoliopsida</taxon>
        <taxon>Ranunculales</taxon>
        <taxon>Menispermaceae</taxon>
        <taxon>Menispermoideae</taxon>
        <taxon>Cissampelideae</taxon>
        <taxon>Stephania</taxon>
    </lineage>
</organism>
<reference evidence="1 2" key="1">
    <citation type="submission" date="2024-01" db="EMBL/GenBank/DDBJ databases">
        <title>Genome assemblies of Stephania.</title>
        <authorList>
            <person name="Yang L."/>
        </authorList>
    </citation>
    <scope>NUCLEOTIDE SEQUENCE [LARGE SCALE GENOMIC DNA]</scope>
    <source>
        <strain evidence="1">JXDWG</strain>
        <tissue evidence="1">Leaf</tissue>
    </source>
</reference>
<gene>
    <name evidence="1" type="ORF">Scep_001843</name>
</gene>
<comment type="caution">
    <text evidence="1">The sequence shown here is derived from an EMBL/GenBank/DDBJ whole genome shotgun (WGS) entry which is preliminary data.</text>
</comment>
<dbReference type="AlphaFoldDB" id="A0AAP0LA79"/>
<evidence type="ECO:0000313" key="2">
    <source>
        <dbReference type="Proteomes" id="UP001419268"/>
    </source>
</evidence>
<protein>
    <submittedName>
        <fullName evidence="1">Uncharacterized protein</fullName>
    </submittedName>
</protein>
<evidence type="ECO:0000313" key="1">
    <source>
        <dbReference type="EMBL" id="KAK9166652.1"/>
    </source>
</evidence>